<feature type="domain" description="6-phosphogluconate dehydrogenase NADP-binding" evidence="6">
    <location>
        <begin position="6"/>
        <end position="144"/>
    </location>
</feature>
<dbReference type="PANTHER" id="PTHR43580:SF8">
    <property type="entry name" value="6-PHOSPHOGLUCONATE DEHYDROGENASE NADP-BINDING DOMAIN-CONTAINING PROTEIN-RELATED"/>
    <property type="match status" value="1"/>
</dbReference>
<dbReference type="Proteomes" id="UP001230188">
    <property type="component" value="Unassembled WGS sequence"/>
</dbReference>
<dbReference type="Pfam" id="PF03446">
    <property type="entry name" value="NAD_binding_2"/>
    <property type="match status" value="1"/>
</dbReference>
<protein>
    <recommendedName>
        <fullName evidence="10">NAD(P)-dependent oxidoreductase</fullName>
    </recommendedName>
</protein>
<evidence type="ECO:0000256" key="1">
    <source>
        <dbReference type="ARBA" id="ARBA00007598"/>
    </source>
</evidence>
<dbReference type="Pfam" id="PF14833">
    <property type="entry name" value="NAD_binding_11"/>
    <property type="match status" value="1"/>
</dbReference>
<dbReference type="InterPro" id="IPR051265">
    <property type="entry name" value="HIBADH-related_NP60_sf"/>
</dbReference>
<dbReference type="GO" id="GO:0051287">
    <property type="term" value="F:NAD binding"/>
    <property type="evidence" value="ECO:0007669"/>
    <property type="project" value="InterPro"/>
</dbReference>
<dbReference type="InterPro" id="IPR006115">
    <property type="entry name" value="6PGDH_NADP-bd"/>
</dbReference>
<dbReference type="GO" id="GO:0016491">
    <property type="term" value="F:oxidoreductase activity"/>
    <property type="evidence" value="ECO:0007669"/>
    <property type="project" value="UniProtKB-KW"/>
</dbReference>
<dbReference type="EMBL" id="JAQMWT010000036">
    <property type="protein sequence ID" value="KAJ8613142.1"/>
    <property type="molecule type" value="Genomic_DNA"/>
</dbReference>
<dbReference type="Gene3D" id="1.10.1040.10">
    <property type="entry name" value="N-(1-d-carboxylethyl)-l-norvaline Dehydrogenase, domain 2"/>
    <property type="match status" value="1"/>
</dbReference>
<keyword evidence="9" id="KW-1185">Reference proteome</keyword>
<comment type="caution">
    <text evidence="8">The sequence shown here is derived from an EMBL/GenBank/DDBJ whole genome shotgun (WGS) entry which is preliminary data.</text>
</comment>
<evidence type="ECO:0000259" key="6">
    <source>
        <dbReference type="Pfam" id="PF03446"/>
    </source>
</evidence>
<dbReference type="SUPFAM" id="SSF51735">
    <property type="entry name" value="NAD(P)-binding Rossmann-fold domains"/>
    <property type="match status" value="1"/>
</dbReference>
<dbReference type="Gene3D" id="3.40.50.720">
    <property type="entry name" value="NAD(P)-binding Rossmann-like Domain"/>
    <property type="match status" value="1"/>
</dbReference>
<evidence type="ECO:0000256" key="2">
    <source>
        <dbReference type="ARBA" id="ARBA00023002"/>
    </source>
</evidence>
<sequence length="325" mass="34376">MARRCVGLIGVGNLGLELGRRLKSAYEVCAFDLNASRVSLLGCEAATSVTDVVRRIASKDTRPTVVSIVPNDEALRSVSDEVVMTLGEGGLHISCATVSPRASREVAVAHENRGVNFVAAPIFARPENMRSNAASFILSGKEREAAANILACAAPPERLFLFGDDPGAANVVKLCGNFLIAATIQSLAEGLAMTEANGVDRCAVMDVLSSTIFDCAIYKGYGRRVSRRDHAPGGFALEHGLKDITLILDTAHRAGQPMPFGAVLRDRFLAAVALGRADLDWSAVALQTTRDGGVEDERSPADFDDAARAAPGTLDSEHLGCDPTR</sequence>
<evidence type="ECO:0000259" key="7">
    <source>
        <dbReference type="Pfam" id="PF14833"/>
    </source>
</evidence>
<dbReference type="PANTHER" id="PTHR43580">
    <property type="entry name" value="OXIDOREDUCTASE GLYR1-RELATED"/>
    <property type="match status" value="1"/>
</dbReference>
<dbReference type="InterPro" id="IPR013328">
    <property type="entry name" value="6PGD_dom2"/>
</dbReference>
<feature type="region of interest" description="Disordered" evidence="5">
    <location>
        <begin position="290"/>
        <end position="325"/>
    </location>
</feature>
<dbReference type="InterPro" id="IPR036291">
    <property type="entry name" value="NAD(P)-bd_dom_sf"/>
</dbReference>
<evidence type="ECO:0000313" key="9">
    <source>
        <dbReference type="Proteomes" id="UP001230188"/>
    </source>
</evidence>
<evidence type="ECO:0000256" key="4">
    <source>
        <dbReference type="PIRSR" id="PIRSR000103-1"/>
    </source>
</evidence>
<feature type="compositionally biased region" description="Basic and acidic residues" evidence="5">
    <location>
        <begin position="292"/>
        <end position="307"/>
    </location>
</feature>
<comment type="similarity">
    <text evidence="1">Belongs to the HIBADH-related family. NP60 subfamily.</text>
</comment>
<keyword evidence="2" id="KW-0560">Oxidoreductase</keyword>
<keyword evidence="3" id="KW-0520">NAD</keyword>
<gene>
    <name evidence="8" type="ORF">CTAYLR_004789</name>
</gene>
<evidence type="ECO:0000256" key="3">
    <source>
        <dbReference type="ARBA" id="ARBA00023027"/>
    </source>
</evidence>
<evidence type="ECO:0000313" key="8">
    <source>
        <dbReference type="EMBL" id="KAJ8613142.1"/>
    </source>
</evidence>
<feature type="domain" description="3-hydroxyisobutyrate dehydrogenase-like NAD-binding" evidence="7">
    <location>
        <begin position="167"/>
        <end position="284"/>
    </location>
</feature>
<dbReference type="InterPro" id="IPR008927">
    <property type="entry name" value="6-PGluconate_DH-like_C_sf"/>
</dbReference>
<name>A0AAD7UMS9_9STRA</name>
<dbReference type="InterPro" id="IPR029154">
    <property type="entry name" value="HIBADH-like_NADP-bd"/>
</dbReference>
<proteinExistence type="inferred from homology"/>
<dbReference type="SUPFAM" id="SSF48179">
    <property type="entry name" value="6-phosphogluconate dehydrogenase C-terminal domain-like"/>
    <property type="match status" value="1"/>
</dbReference>
<dbReference type="AlphaFoldDB" id="A0AAD7UMS9"/>
<reference evidence="8" key="1">
    <citation type="submission" date="2023-01" db="EMBL/GenBank/DDBJ databases">
        <title>Metagenome sequencing of chrysophaentin producing Chrysophaeum taylorii.</title>
        <authorList>
            <person name="Davison J."/>
            <person name="Bewley C."/>
        </authorList>
    </citation>
    <scope>NUCLEOTIDE SEQUENCE</scope>
    <source>
        <strain evidence="8">NIES-1699</strain>
    </source>
</reference>
<evidence type="ECO:0000256" key="5">
    <source>
        <dbReference type="SAM" id="MobiDB-lite"/>
    </source>
</evidence>
<accession>A0AAD7UMS9</accession>
<evidence type="ECO:0008006" key="10">
    <source>
        <dbReference type="Google" id="ProtNLM"/>
    </source>
</evidence>
<feature type="compositionally biased region" description="Basic and acidic residues" evidence="5">
    <location>
        <begin position="315"/>
        <end position="325"/>
    </location>
</feature>
<dbReference type="GO" id="GO:0050661">
    <property type="term" value="F:NADP binding"/>
    <property type="evidence" value="ECO:0007669"/>
    <property type="project" value="InterPro"/>
</dbReference>
<feature type="active site" evidence="4">
    <location>
        <position position="173"/>
    </location>
</feature>
<dbReference type="PIRSF" id="PIRSF000103">
    <property type="entry name" value="HIBADH"/>
    <property type="match status" value="1"/>
</dbReference>
<organism evidence="8 9">
    <name type="scientific">Chrysophaeum taylorii</name>
    <dbReference type="NCBI Taxonomy" id="2483200"/>
    <lineage>
        <taxon>Eukaryota</taxon>
        <taxon>Sar</taxon>
        <taxon>Stramenopiles</taxon>
        <taxon>Ochrophyta</taxon>
        <taxon>Pelagophyceae</taxon>
        <taxon>Pelagomonadales</taxon>
        <taxon>Pelagomonadaceae</taxon>
        <taxon>Chrysophaeum</taxon>
    </lineage>
</organism>
<dbReference type="InterPro" id="IPR015815">
    <property type="entry name" value="HIBADH-related"/>
</dbReference>